<dbReference type="PROSITE" id="PS51464">
    <property type="entry name" value="SIS"/>
    <property type="match status" value="1"/>
</dbReference>
<feature type="domain" description="HTH rpiR-type" evidence="4">
    <location>
        <begin position="7"/>
        <end position="83"/>
    </location>
</feature>
<dbReference type="InterPro" id="IPR035472">
    <property type="entry name" value="RpiR-like_SIS"/>
</dbReference>
<dbReference type="Proteomes" id="UP000182237">
    <property type="component" value="Chromosome I"/>
</dbReference>
<dbReference type="Pfam" id="PF01418">
    <property type="entry name" value="HTH_6"/>
    <property type="match status" value="1"/>
</dbReference>
<dbReference type="GO" id="GO:0003700">
    <property type="term" value="F:DNA-binding transcription factor activity"/>
    <property type="evidence" value="ECO:0007669"/>
    <property type="project" value="InterPro"/>
</dbReference>
<accession>A0A1H1QZF8</accession>
<keyword evidence="1" id="KW-0805">Transcription regulation</keyword>
<dbReference type="GO" id="GO:1901135">
    <property type="term" value="P:carbohydrate derivative metabolic process"/>
    <property type="evidence" value="ECO:0007669"/>
    <property type="project" value="InterPro"/>
</dbReference>
<organism evidence="6 7">
    <name type="scientific">Corynebacterium timonense</name>
    <dbReference type="NCBI Taxonomy" id="441500"/>
    <lineage>
        <taxon>Bacteria</taxon>
        <taxon>Bacillati</taxon>
        <taxon>Actinomycetota</taxon>
        <taxon>Actinomycetes</taxon>
        <taxon>Mycobacteriales</taxon>
        <taxon>Corynebacteriaceae</taxon>
        <taxon>Corynebacterium</taxon>
    </lineage>
</organism>
<dbReference type="InterPro" id="IPR001347">
    <property type="entry name" value="SIS_dom"/>
</dbReference>
<dbReference type="InterPro" id="IPR000281">
    <property type="entry name" value="HTH_RpiR"/>
</dbReference>
<dbReference type="InterPro" id="IPR046348">
    <property type="entry name" value="SIS_dom_sf"/>
</dbReference>
<dbReference type="GO" id="GO:0097367">
    <property type="term" value="F:carbohydrate derivative binding"/>
    <property type="evidence" value="ECO:0007669"/>
    <property type="project" value="InterPro"/>
</dbReference>
<dbReference type="STRING" id="1203190.GCA_000312345_01362"/>
<evidence type="ECO:0000256" key="1">
    <source>
        <dbReference type="ARBA" id="ARBA00023015"/>
    </source>
</evidence>
<evidence type="ECO:0000259" key="5">
    <source>
        <dbReference type="PROSITE" id="PS51464"/>
    </source>
</evidence>
<proteinExistence type="predicted"/>
<evidence type="ECO:0000259" key="4">
    <source>
        <dbReference type="PROSITE" id="PS51071"/>
    </source>
</evidence>
<sequence>MSPRPGAIPSVRIAAAMSSLQPKERAVAEAIAANPAAAVEMTAQQLADLVGVSRASVVRTAQSLGYAGFPQLRVALAQQVVGAPPRGISDGHESLLDTVRSNVAAFSRRLDDSFAALDEESLSRAVHLLDGADRVLVAANGLSAPLGFDLTQRLISAGRPAEFHADTMTQRIAAHSLGDGSVCFVFSGSGANRATLEVVSQARDSGATVIAATSFAPSPVAELADVILLVPPVDPSFQAELLYTSRAALMVLTEQLVEALHAERGERSAQWRATVMALVGESLEG</sequence>
<dbReference type="SUPFAM" id="SSF46689">
    <property type="entry name" value="Homeodomain-like"/>
    <property type="match status" value="1"/>
</dbReference>
<evidence type="ECO:0000256" key="3">
    <source>
        <dbReference type="ARBA" id="ARBA00023163"/>
    </source>
</evidence>
<dbReference type="InterPro" id="IPR009057">
    <property type="entry name" value="Homeodomain-like_sf"/>
</dbReference>
<gene>
    <name evidence="6" type="ORF">SAMN04488539_1373</name>
</gene>
<feature type="domain" description="SIS" evidence="5">
    <location>
        <begin position="125"/>
        <end position="266"/>
    </location>
</feature>
<dbReference type="CDD" id="cd05013">
    <property type="entry name" value="SIS_RpiR"/>
    <property type="match status" value="1"/>
</dbReference>
<keyword evidence="7" id="KW-1185">Reference proteome</keyword>
<protein>
    <submittedName>
        <fullName evidence="6">DNA-binding transcriptional regulator, MurR/RpiR family, contains HTH and SIS domains</fullName>
    </submittedName>
</protein>
<keyword evidence="3" id="KW-0804">Transcription</keyword>
<evidence type="ECO:0000313" key="7">
    <source>
        <dbReference type="Proteomes" id="UP000182237"/>
    </source>
</evidence>
<dbReference type="InterPro" id="IPR036388">
    <property type="entry name" value="WH-like_DNA-bd_sf"/>
</dbReference>
<dbReference type="Gene3D" id="1.10.10.10">
    <property type="entry name" value="Winged helix-like DNA-binding domain superfamily/Winged helix DNA-binding domain"/>
    <property type="match status" value="1"/>
</dbReference>
<dbReference type="Gene3D" id="3.40.50.10490">
    <property type="entry name" value="Glucose-6-phosphate isomerase like protein, domain 1"/>
    <property type="match status" value="1"/>
</dbReference>
<dbReference type="AlphaFoldDB" id="A0A1H1QZF8"/>
<dbReference type="InterPro" id="IPR047640">
    <property type="entry name" value="RpiR-like"/>
</dbReference>
<dbReference type="PANTHER" id="PTHR30514:SF1">
    <property type="entry name" value="HTH-TYPE TRANSCRIPTIONAL REGULATOR HEXR-RELATED"/>
    <property type="match status" value="1"/>
</dbReference>
<evidence type="ECO:0000313" key="6">
    <source>
        <dbReference type="EMBL" id="SDS28802.1"/>
    </source>
</evidence>
<keyword evidence="2 6" id="KW-0238">DNA-binding</keyword>
<reference evidence="6 7" key="1">
    <citation type="submission" date="2016-10" db="EMBL/GenBank/DDBJ databases">
        <authorList>
            <person name="de Groot N.N."/>
        </authorList>
    </citation>
    <scope>NUCLEOTIDE SEQUENCE [LARGE SCALE GENOMIC DNA]</scope>
    <source>
        <strain evidence="6 7">DSM 45434</strain>
    </source>
</reference>
<evidence type="ECO:0000256" key="2">
    <source>
        <dbReference type="ARBA" id="ARBA00023125"/>
    </source>
</evidence>
<dbReference type="SUPFAM" id="SSF53697">
    <property type="entry name" value="SIS domain"/>
    <property type="match status" value="1"/>
</dbReference>
<dbReference type="GO" id="GO:0003677">
    <property type="term" value="F:DNA binding"/>
    <property type="evidence" value="ECO:0007669"/>
    <property type="project" value="UniProtKB-KW"/>
</dbReference>
<dbReference type="Pfam" id="PF01380">
    <property type="entry name" value="SIS"/>
    <property type="match status" value="1"/>
</dbReference>
<name>A0A1H1QZF8_9CORY</name>
<dbReference type="EMBL" id="LT629765">
    <property type="protein sequence ID" value="SDS28802.1"/>
    <property type="molecule type" value="Genomic_DNA"/>
</dbReference>
<dbReference type="PANTHER" id="PTHR30514">
    <property type="entry name" value="GLUCOKINASE"/>
    <property type="match status" value="1"/>
</dbReference>
<dbReference type="PROSITE" id="PS51071">
    <property type="entry name" value="HTH_RPIR"/>
    <property type="match status" value="1"/>
</dbReference>